<dbReference type="RefSeq" id="WP_225858447.1">
    <property type="nucleotide sequence ID" value="NZ_BHYM01000080.1"/>
</dbReference>
<sequence>MEEVVTMKRGAGAGDTPDVQAYVFAVARALNAETIRRWDAVTFDAVVVLSKQFRYYSGRHILIAWNPHFGWSLGIEGQRTDRVLIIGGLGIGRRPPPEAIADRTDELIADLLHLEYRARDAFPVPTLVHRLDGGPSPTNRTERGSAGG</sequence>
<name>A0A402CJL6_RHOWR</name>
<feature type="domain" description="DUF6292" evidence="2">
    <location>
        <begin position="22"/>
        <end position="104"/>
    </location>
</feature>
<dbReference type="AlphaFoldDB" id="A0A402CJL6"/>
<reference evidence="3 4" key="1">
    <citation type="submission" date="2018-11" db="EMBL/GenBank/DDBJ databases">
        <title>Microbial catabolism of amino acid.</title>
        <authorList>
            <person name="Hibi M."/>
            <person name="Ogawa J."/>
        </authorList>
    </citation>
    <scope>NUCLEOTIDE SEQUENCE [LARGE SCALE GENOMIC DNA]</scope>
    <source>
        <strain evidence="3 4">C31-06</strain>
    </source>
</reference>
<protein>
    <recommendedName>
        <fullName evidence="2">DUF6292 domain-containing protein</fullName>
    </recommendedName>
</protein>
<comment type="caution">
    <text evidence="3">The sequence shown here is derived from an EMBL/GenBank/DDBJ whole genome shotgun (WGS) entry which is preliminary data.</text>
</comment>
<evidence type="ECO:0000313" key="4">
    <source>
        <dbReference type="Proteomes" id="UP000287519"/>
    </source>
</evidence>
<proteinExistence type="predicted"/>
<dbReference type="Proteomes" id="UP000287519">
    <property type="component" value="Unassembled WGS sequence"/>
</dbReference>
<accession>A0A402CJL6</accession>
<dbReference type="EMBL" id="BHYM01000080">
    <property type="protein sequence ID" value="GCE43758.1"/>
    <property type="molecule type" value="Genomic_DNA"/>
</dbReference>
<organism evidence="3 4">
    <name type="scientific">Rhodococcus wratislaviensis</name>
    <name type="common">Tsukamurella wratislaviensis</name>
    <dbReference type="NCBI Taxonomy" id="44752"/>
    <lineage>
        <taxon>Bacteria</taxon>
        <taxon>Bacillati</taxon>
        <taxon>Actinomycetota</taxon>
        <taxon>Actinomycetes</taxon>
        <taxon>Mycobacteriales</taxon>
        <taxon>Nocardiaceae</taxon>
        <taxon>Rhodococcus</taxon>
    </lineage>
</organism>
<evidence type="ECO:0000259" key="2">
    <source>
        <dbReference type="Pfam" id="PF19809"/>
    </source>
</evidence>
<dbReference type="Pfam" id="PF19809">
    <property type="entry name" value="DUF6292"/>
    <property type="match status" value="1"/>
</dbReference>
<keyword evidence="4" id="KW-1185">Reference proteome</keyword>
<feature type="region of interest" description="Disordered" evidence="1">
    <location>
        <begin position="129"/>
        <end position="148"/>
    </location>
</feature>
<evidence type="ECO:0000313" key="3">
    <source>
        <dbReference type="EMBL" id="GCE43758.1"/>
    </source>
</evidence>
<dbReference type="InterPro" id="IPR046259">
    <property type="entry name" value="DUF6292"/>
</dbReference>
<evidence type="ECO:0000256" key="1">
    <source>
        <dbReference type="SAM" id="MobiDB-lite"/>
    </source>
</evidence>
<gene>
    <name evidence="3" type="ORF">Rhow_008056</name>
</gene>